<dbReference type="PANTHER" id="PTHR30576">
    <property type="entry name" value="COLANIC BIOSYNTHESIS UDP-GLUCOSE LIPID CARRIER TRANSFERASE"/>
    <property type="match status" value="1"/>
</dbReference>
<evidence type="ECO:0000256" key="6">
    <source>
        <dbReference type="ARBA" id="ARBA00023136"/>
    </source>
</evidence>
<dbReference type="InterPro" id="IPR017475">
    <property type="entry name" value="EPS_sugar_tfrase"/>
</dbReference>
<dbReference type="AlphaFoldDB" id="A0A3Q9BNG8"/>
<organism evidence="9 10">
    <name type="scientific">Undibacterium parvum</name>
    <dbReference type="NCBI Taxonomy" id="401471"/>
    <lineage>
        <taxon>Bacteria</taxon>
        <taxon>Pseudomonadati</taxon>
        <taxon>Pseudomonadota</taxon>
        <taxon>Betaproteobacteria</taxon>
        <taxon>Burkholderiales</taxon>
        <taxon>Oxalobacteraceae</taxon>
        <taxon>Undibacterium</taxon>
    </lineage>
</organism>
<dbReference type="SUPFAM" id="SSF51735">
    <property type="entry name" value="NAD(P)-binding Rossmann-fold domains"/>
    <property type="match status" value="1"/>
</dbReference>
<evidence type="ECO:0000313" key="9">
    <source>
        <dbReference type="EMBL" id="AZP10952.1"/>
    </source>
</evidence>
<proteinExistence type="inferred from homology"/>
<accession>A0A3Q9BNG8</accession>
<keyword evidence="4 7" id="KW-0812">Transmembrane</keyword>
<evidence type="ECO:0000256" key="3">
    <source>
        <dbReference type="ARBA" id="ARBA00022679"/>
    </source>
</evidence>
<evidence type="ECO:0000256" key="5">
    <source>
        <dbReference type="ARBA" id="ARBA00022989"/>
    </source>
</evidence>
<sequence length="461" mass="52055">MKTSNNVFAVALHNRLLDPLVILGSLYASMLAFDERLNGYYLVLGIITFFICSYVFEQVDQRRSFDKITLWTITREIIVEWIIIVAVILFMGVATGLAFQFSEPVVEVWFVIAPLALIATRSILQKINANLNEGGGQRSAVIVGVNEVGLKLARRTSEYHNVDINVHGFFDDRDISRQTSAEKIQPLGGMADIAAYVRQHNINIIYISQPISAQPRILQLLEDLQDTTASIYFLPDIYVFDLIQPRFDYVGGMPVVAICESPFTGIDHIIKRSSDIVLALAIQILLLPIMLCIALAVKLTSPGPVIFRQRRYGLDGEEIMVYKFRSMAVCDDGDNIVQATKGDLRVTKLGGFLRRTSLDELPQFINVLQGRMSIVGPRPHAVAHNELYRKQIKGYMLRHKVRPGITGWAQVNGSRGETDTLDKMKTRIDLDLDYLRRWSLMLDLSIIFKTVMVVLKRENAH</sequence>
<dbReference type="RefSeq" id="WP_126126351.1">
    <property type="nucleotide sequence ID" value="NZ_CP034464.1"/>
</dbReference>
<name>A0A3Q9BNG8_9BURK</name>
<dbReference type="InterPro" id="IPR017473">
    <property type="entry name" value="Undecaprenyl-P_gluc_Ptfrase"/>
</dbReference>
<dbReference type="KEGG" id="upv:EJN92_02330"/>
<evidence type="ECO:0000256" key="4">
    <source>
        <dbReference type="ARBA" id="ARBA00022692"/>
    </source>
</evidence>
<dbReference type="Pfam" id="PF13727">
    <property type="entry name" value="CoA_binding_3"/>
    <property type="match status" value="1"/>
</dbReference>
<dbReference type="EMBL" id="CP034464">
    <property type="protein sequence ID" value="AZP10952.1"/>
    <property type="molecule type" value="Genomic_DNA"/>
</dbReference>
<dbReference type="EC" id="2.7.8.31" evidence="9"/>
<comment type="similarity">
    <text evidence="2">Belongs to the bacterial sugar transferase family.</text>
</comment>
<feature type="transmembrane region" description="Helical" evidence="7">
    <location>
        <begin position="12"/>
        <end position="33"/>
    </location>
</feature>
<dbReference type="Gene3D" id="3.40.50.720">
    <property type="entry name" value="NAD(P)-binding Rossmann-like Domain"/>
    <property type="match status" value="1"/>
</dbReference>
<feature type="transmembrane region" description="Helical" evidence="7">
    <location>
        <begin position="39"/>
        <end position="56"/>
    </location>
</feature>
<dbReference type="GO" id="GO:0009242">
    <property type="term" value="P:colanic acid biosynthetic process"/>
    <property type="evidence" value="ECO:0007669"/>
    <property type="project" value="TreeGrafter"/>
</dbReference>
<protein>
    <submittedName>
        <fullName evidence="9">Undecaprenyl-phosphate glucose phosphotransferase</fullName>
        <ecNumber evidence="9">2.7.8.31</ecNumber>
    </submittedName>
</protein>
<dbReference type="PANTHER" id="PTHR30576:SF21">
    <property type="entry name" value="UDP-GLUCOSE:UNDECAPRENYL-PHOSPHATE GLUCOSE-1-PHOSPHATE TRANSFERASE"/>
    <property type="match status" value="1"/>
</dbReference>
<gene>
    <name evidence="9" type="ORF">EJN92_02330</name>
</gene>
<comment type="subcellular location">
    <subcellularLocation>
        <location evidence="1">Membrane</location>
        <topology evidence="1">Multi-pass membrane protein</topology>
    </subcellularLocation>
</comment>
<keyword evidence="10" id="KW-1185">Reference proteome</keyword>
<dbReference type="Pfam" id="PF02397">
    <property type="entry name" value="Bac_transf"/>
    <property type="match status" value="1"/>
</dbReference>
<evidence type="ECO:0000259" key="8">
    <source>
        <dbReference type="Pfam" id="PF02397"/>
    </source>
</evidence>
<reference evidence="9 10" key="1">
    <citation type="journal article" date="2011" name="Int. J. Syst. Evol. Microbiol.">
        <title>Description of Undibacterium oligocarboniphilum sp. nov., isolated from purified water, and Undibacterium pigrum strain CCUG 49012 as the type strain of Undibacterium parvum sp. nov., and emended descriptions of the genus Undibacterium and the species Undibacterium pigrum.</title>
        <authorList>
            <person name="Eder W."/>
            <person name="Wanner G."/>
            <person name="Ludwig W."/>
            <person name="Busse H.J."/>
            <person name="Ziemke-Kageler F."/>
            <person name="Lang E."/>
        </authorList>
    </citation>
    <scope>NUCLEOTIDE SEQUENCE [LARGE SCALE GENOMIC DNA]</scope>
    <source>
        <strain evidence="9 10">DSM 23061</strain>
    </source>
</reference>
<feature type="transmembrane region" description="Helical" evidence="7">
    <location>
        <begin position="276"/>
        <end position="297"/>
    </location>
</feature>
<evidence type="ECO:0000256" key="2">
    <source>
        <dbReference type="ARBA" id="ARBA00006464"/>
    </source>
</evidence>
<evidence type="ECO:0000313" key="10">
    <source>
        <dbReference type="Proteomes" id="UP000275663"/>
    </source>
</evidence>
<dbReference type="OrthoDB" id="9808602at2"/>
<keyword evidence="5 7" id="KW-1133">Transmembrane helix</keyword>
<dbReference type="InterPro" id="IPR003362">
    <property type="entry name" value="Bact_transf"/>
</dbReference>
<evidence type="ECO:0000256" key="7">
    <source>
        <dbReference type="SAM" id="Phobius"/>
    </source>
</evidence>
<dbReference type="GO" id="GO:0016020">
    <property type="term" value="C:membrane"/>
    <property type="evidence" value="ECO:0007669"/>
    <property type="project" value="UniProtKB-SubCell"/>
</dbReference>
<dbReference type="Proteomes" id="UP000275663">
    <property type="component" value="Chromosome"/>
</dbReference>
<dbReference type="InterPro" id="IPR036291">
    <property type="entry name" value="NAD(P)-bd_dom_sf"/>
</dbReference>
<dbReference type="NCBIfam" id="TIGR03023">
    <property type="entry name" value="WcaJ_sugtrans"/>
    <property type="match status" value="1"/>
</dbReference>
<feature type="transmembrane region" description="Helical" evidence="7">
    <location>
        <begin position="77"/>
        <end position="99"/>
    </location>
</feature>
<feature type="transmembrane region" description="Helical" evidence="7">
    <location>
        <begin position="105"/>
        <end position="124"/>
    </location>
</feature>
<evidence type="ECO:0000256" key="1">
    <source>
        <dbReference type="ARBA" id="ARBA00004141"/>
    </source>
</evidence>
<dbReference type="NCBIfam" id="TIGR03025">
    <property type="entry name" value="EPS_sugtrans"/>
    <property type="match status" value="1"/>
</dbReference>
<keyword evidence="6 7" id="KW-0472">Membrane</keyword>
<keyword evidence="3 9" id="KW-0808">Transferase</keyword>
<dbReference type="GO" id="GO:0089702">
    <property type="term" value="F:undecaprenyl-phosphate glucose phosphotransferase activity"/>
    <property type="evidence" value="ECO:0007669"/>
    <property type="project" value="UniProtKB-EC"/>
</dbReference>
<feature type="domain" description="Bacterial sugar transferase" evidence="8">
    <location>
        <begin position="271"/>
        <end position="456"/>
    </location>
</feature>